<evidence type="ECO:0000313" key="1">
    <source>
        <dbReference type="EMBL" id="CAD7413793.1"/>
    </source>
</evidence>
<sequence>MATVGKIEVSRDFHWSSSTCQDRGRYTPRIPEGKG</sequence>
<reference evidence="1" key="1">
    <citation type="submission" date="2020-11" db="EMBL/GenBank/DDBJ databases">
        <authorList>
            <person name="Tran Van P."/>
        </authorList>
    </citation>
    <scope>NUCLEOTIDE SEQUENCE</scope>
</reference>
<dbReference type="AlphaFoldDB" id="A0A7R9HC00"/>
<accession>A0A7R9HC00</accession>
<gene>
    <name evidence="1" type="ORF">TCEB3V08_LOCUS11883</name>
</gene>
<proteinExistence type="predicted"/>
<protein>
    <submittedName>
        <fullName evidence="1">Uncharacterized protein</fullName>
    </submittedName>
</protein>
<name>A0A7R9HC00_TIMCR</name>
<dbReference type="EMBL" id="OC324027">
    <property type="protein sequence ID" value="CAD7413793.1"/>
    <property type="molecule type" value="Genomic_DNA"/>
</dbReference>
<organism evidence="1">
    <name type="scientific">Timema cristinae</name>
    <name type="common">Walking stick</name>
    <dbReference type="NCBI Taxonomy" id="61476"/>
    <lineage>
        <taxon>Eukaryota</taxon>
        <taxon>Metazoa</taxon>
        <taxon>Ecdysozoa</taxon>
        <taxon>Arthropoda</taxon>
        <taxon>Hexapoda</taxon>
        <taxon>Insecta</taxon>
        <taxon>Pterygota</taxon>
        <taxon>Neoptera</taxon>
        <taxon>Polyneoptera</taxon>
        <taxon>Phasmatodea</taxon>
        <taxon>Timematodea</taxon>
        <taxon>Timematoidea</taxon>
        <taxon>Timematidae</taxon>
        <taxon>Timema</taxon>
    </lineage>
</organism>